<dbReference type="InterPro" id="IPR058031">
    <property type="entry name" value="AAA_lid_NorR"/>
</dbReference>
<organism evidence="7">
    <name type="scientific">marine sediment metagenome</name>
    <dbReference type="NCBI Taxonomy" id="412755"/>
    <lineage>
        <taxon>unclassified sequences</taxon>
        <taxon>metagenomes</taxon>
        <taxon>ecological metagenomes</taxon>
    </lineage>
</organism>
<dbReference type="InterPro" id="IPR003593">
    <property type="entry name" value="AAA+_ATPase"/>
</dbReference>
<evidence type="ECO:0000256" key="2">
    <source>
        <dbReference type="ARBA" id="ARBA00022840"/>
    </source>
</evidence>
<evidence type="ECO:0000313" key="7">
    <source>
        <dbReference type="EMBL" id="GAF73680.1"/>
    </source>
</evidence>
<evidence type="ECO:0000259" key="6">
    <source>
        <dbReference type="PROSITE" id="PS50045"/>
    </source>
</evidence>
<dbReference type="InterPro" id="IPR025944">
    <property type="entry name" value="Sigma_54_int_dom_CS"/>
</dbReference>
<evidence type="ECO:0000256" key="1">
    <source>
        <dbReference type="ARBA" id="ARBA00022741"/>
    </source>
</evidence>
<sequence>MREIFAFLPDIAESDSAVLIEGPTGSGKELFARAIHHLSSRQKGPFIAINCGALPDSLLESEIFGYTKGAFTGAVRNKPGRFLLADKGTLFLDEICNTSTSFQKDLLRVLEEGEFTALGDTKPQKTDCRVVASTNLDLKAMIKEGTFREDLYYRLNVVKISLPPLRERRGDIPLLVDHFIRKYNLLKGRSIHGVTHEVISHFMDYPFPGNIRELENIIEYAYILCKDDHIGMEHLPRDVRDWFNAYDRPSSISGTLT</sequence>
<dbReference type="CDD" id="cd00009">
    <property type="entry name" value="AAA"/>
    <property type="match status" value="1"/>
</dbReference>
<dbReference type="SMART" id="SM00382">
    <property type="entry name" value="AAA"/>
    <property type="match status" value="1"/>
</dbReference>
<protein>
    <recommendedName>
        <fullName evidence="6">Sigma-54 factor interaction domain-containing protein</fullName>
    </recommendedName>
</protein>
<evidence type="ECO:0000256" key="4">
    <source>
        <dbReference type="ARBA" id="ARBA00023125"/>
    </source>
</evidence>
<dbReference type="Gene3D" id="3.40.50.300">
    <property type="entry name" value="P-loop containing nucleotide triphosphate hydrolases"/>
    <property type="match status" value="1"/>
</dbReference>
<dbReference type="PROSITE" id="PS00688">
    <property type="entry name" value="SIGMA54_INTERACT_3"/>
    <property type="match status" value="1"/>
</dbReference>
<keyword evidence="5" id="KW-0804">Transcription</keyword>
<dbReference type="Gene3D" id="1.10.8.60">
    <property type="match status" value="1"/>
</dbReference>
<evidence type="ECO:0000256" key="3">
    <source>
        <dbReference type="ARBA" id="ARBA00023015"/>
    </source>
</evidence>
<dbReference type="EMBL" id="BARS01001579">
    <property type="protein sequence ID" value="GAF73680.1"/>
    <property type="molecule type" value="Genomic_DNA"/>
</dbReference>
<dbReference type="AlphaFoldDB" id="X0TC86"/>
<keyword evidence="2" id="KW-0067">ATP-binding</keyword>
<dbReference type="SUPFAM" id="SSF52540">
    <property type="entry name" value="P-loop containing nucleoside triphosphate hydrolases"/>
    <property type="match status" value="1"/>
</dbReference>
<keyword evidence="4" id="KW-0238">DNA-binding</keyword>
<keyword evidence="1" id="KW-0547">Nucleotide-binding</keyword>
<dbReference type="Pfam" id="PF25601">
    <property type="entry name" value="AAA_lid_14"/>
    <property type="match status" value="1"/>
</dbReference>
<reference evidence="7" key="1">
    <citation type="journal article" date="2014" name="Front. Microbiol.">
        <title>High frequency of phylogenetically diverse reductive dehalogenase-homologous genes in deep subseafloor sedimentary metagenomes.</title>
        <authorList>
            <person name="Kawai M."/>
            <person name="Futagami T."/>
            <person name="Toyoda A."/>
            <person name="Takaki Y."/>
            <person name="Nishi S."/>
            <person name="Hori S."/>
            <person name="Arai W."/>
            <person name="Tsubouchi T."/>
            <person name="Morono Y."/>
            <person name="Uchiyama I."/>
            <person name="Ito T."/>
            <person name="Fujiyama A."/>
            <person name="Inagaki F."/>
            <person name="Takami H."/>
        </authorList>
    </citation>
    <scope>NUCLEOTIDE SEQUENCE</scope>
    <source>
        <strain evidence="7">Expedition CK06-06</strain>
    </source>
</reference>
<dbReference type="InterPro" id="IPR025943">
    <property type="entry name" value="Sigma_54_int_dom_ATP-bd_2"/>
</dbReference>
<keyword evidence="3" id="KW-0805">Transcription regulation</keyword>
<dbReference type="Pfam" id="PF00158">
    <property type="entry name" value="Sigma54_activat"/>
    <property type="match status" value="1"/>
</dbReference>
<dbReference type="GO" id="GO:0005524">
    <property type="term" value="F:ATP binding"/>
    <property type="evidence" value="ECO:0007669"/>
    <property type="project" value="UniProtKB-KW"/>
</dbReference>
<name>X0TC86_9ZZZZ</name>
<dbReference type="InterPro" id="IPR027417">
    <property type="entry name" value="P-loop_NTPase"/>
</dbReference>
<feature type="non-terminal residue" evidence="7">
    <location>
        <position position="257"/>
    </location>
</feature>
<dbReference type="GO" id="GO:0003677">
    <property type="term" value="F:DNA binding"/>
    <property type="evidence" value="ECO:0007669"/>
    <property type="project" value="UniProtKB-KW"/>
</dbReference>
<accession>X0TC86</accession>
<dbReference type="PANTHER" id="PTHR32071:SF113">
    <property type="entry name" value="ALGINATE BIOSYNTHESIS TRANSCRIPTIONAL REGULATORY PROTEIN ALGB"/>
    <property type="match status" value="1"/>
</dbReference>
<dbReference type="PANTHER" id="PTHR32071">
    <property type="entry name" value="TRANSCRIPTIONAL REGULATORY PROTEIN"/>
    <property type="match status" value="1"/>
</dbReference>
<comment type="caution">
    <text evidence="7">The sequence shown here is derived from an EMBL/GenBank/DDBJ whole genome shotgun (WGS) entry which is preliminary data.</text>
</comment>
<gene>
    <name evidence="7" type="ORF">S01H1_03019</name>
</gene>
<dbReference type="PROSITE" id="PS50045">
    <property type="entry name" value="SIGMA54_INTERACT_4"/>
    <property type="match status" value="1"/>
</dbReference>
<dbReference type="PROSITE" id="PS00676">
    <property type="entry name" value="SIGMA54_INTERACT_2"/>
    <property type="match status" value="1"/>
</dbReference>
<dbReference type="GO" id="GO:0006355">
    <property type="term" value="P:regulation of DNA-templated transcription"/>
    <property type="evidence" value="ECO:0007669"/>
    <property type="project" value="InterPro"/>
</dbReference>
<dbReference type="FunFam" id="3.40.50.300:FF:000006">
    <property type="entry name" value="DNA-binding transcriptional regulator NtrC"/>
    <property type="match status" value="1"/>
</dbReference>
<evidence type="ECO:0000256" key="5">
    <source>
        <dbReference type="ARBA" id="ARBA00023163"/>
    </source>
</evidence>
<feature type="domain" description="Sigma-54 factor interaction" evidence="6">
    <location>
        <begin position="1"/>
        <end position="223"/>
    </location>
</feature>
<dbReference type="InterPro" id="IPR002078">
    <property type="entry name" value="Sigma_54_int"/>
</dbReference>
<proteinExistence type="predicted"/>